<protein>
    <submittedName>
        <fullName evidence="2">Alpha/beta hydrolase</fullName>
    </submittedName>
</protein>
<name>A0A8I0G8L8_9ACTO</name>
<feature type="domain" description="AB hydrolase-1" evidence="1">
    <location>
        <begin position="23"/>
        <end position="255"/>
    </location>
</feature>
<gene>
    <name evidence="2" type="ORF">H8R10_06775</name>
</gene>
<sequence>MSANSSLALFKRDADHVATRTTLILLPPFPFDHRMWEAVARRFEGIPVIAVDPPGFGASMLPSETPALELYADLVAESIRAHGVTSAVVCGNGMGGYAAMAMVERHPRLVRGIGLIGTHAAIDEPSVRARRTEMAITAFMGRAQDELVDELPAMVSRETARDHSDVVDMAAGWVRGARDDAIAWAQRAMSIRPGRLEMLQRADVKGVVVRGEQDRYTTASQADQLARAVGESYVVNVPRAGHLIPIEQPGAVARAVLGLYARCLRGNVATRRKDDE</sequence>
<dbReference type="PANTHER" id="PTHR43194:SF2">
    <property type="entry name" value="PEROXISOMAL MEMBRANE PROTEIN LPX1"/>
    <property type="match status" value="1"/>
</dbReference>
<dbReference type="PANTHER" id="PTHR43194">
    <property type="entry name" value="HYDROLASE ALPHA/BETA FOLD FAMILY"/>
    <property type="match status" value="1"/>
</dbReference>
<keyword evidence="3" id="KW-1185">Reference proteome</keyword>
<dbReference type="AlphaFoldDB" id="A0A8I0G8L8"/>
<evidence type="ECO:0000313" key="2">
    <source>
        <dbReference type="EMBL" id="MBD3689925.1"/>
    </source>
</evidence>
<dbReference type="SUPFAM" id="SSF53474">
    <property type="entry name" value="alpha/beta-Hydrolases"/>
    <property type="match status" value="1"/>
</dbReference>
<reference evidence="2 3" key="1">
    <citation type="submission" date="2020-08" db="EMBL/GenBank/DDBJ databases">
        <title>Winkia gen. nov., sp. nov., isolated from faeces of the Anser albifrons in China.</title>
        <authorList>
            <person name="Liu Q."/>
        </authorList>
    </citation>
    <scope>NUCLEOTIDE SEQUENCE [LARGE SCALE GENOMIC DNA]</scope>
    <source>
        <strain evidence="2 3">C62</strain>
    </source>
</reference>
<dbReference type="Pfam" id="PF12697">
    <property type="entry name" value="Abhydrolase_6"/>
    <property type="match status" value="1"/>
</dbReference>
<dbReference type="EMBL" id="JACRUO010000002">
    <property type="protein sequence ID" value="MBD3689925.1"/>
    <property type="molecule type" value="Genomic_DNA"/>
</dbReference>
<organism evidence="2 3">
    <name type="scientific">Nanchangia anserum</name>
    <dbReference type="NCBI Taxonomy" id="2692125"/>
    <lineage>
        <taxon>Bacteria</taxon>
        <taxon>Bacillati</taxon>
        <taxon>Actinomycetota</taxon>
        <taxon>Actinomycetes</taxon>
        <taxon>Actinomycetales</taxon>
        <taxon>Actinomycetaceae</taxon>
        <taxon>Nanchangia</taxon>
    </lineage>
</organism>
<evidence type="ECO:0000259" key="1">
    <source>
        <dbReference type="Pfam" id="PF12697"/>
    </source>
</evidence>
<dbReference type="PRINTS" id="PR00111">
    <property type="entry name" value="ABHYDROLASE"/>
</dbReference>
<proteinExistence type="predicted"/>
<dbReference type="GO" id="GO:0016787">
    <property type="term" value="F:hydrolase activity"/>
    <property type="evidence" value="ECO:0007669"/>
    <property type="project" value="UniProtKB-KW"/>
</dbReference>
<dbReference type="InterPro" id="IPR000073">
    <property type="entry name" value="AB_hydrolase_1"/>
</dbReference>
<dbReference type="InterPro" id="IPR029058">
    <property type="entry name" value="AB_hydrolase_fold"/>
</dbReference>
<accession>A0A8I0G8L8</accession>
<evidence type="ECO:0000313" key="3">
    <source>
        <dbReference type="Proteomes" id="UP000627538"/>
    </source>
</evidence>
<keyword evidence="2" id="KW-0378">Hydrolase</keyword>
<dbReference type="Proteomes" id="UP000627538">
    <property type="component" value="Unassembled WGS sequence"/>
</dbReference>
<dbReference type="RefSeq" id="WP_191072039.1">
    <property type="nucleotide sequence ID" value="NZ_CP060506.1"/>
</dbReference>
<comment type="caution">
    <text evidence="2">The sequence shown here is derived from an EMBL/GenBank/DDBJ whole genome shotgun (WGS) entry which is preliminary data.</text>
</comment>
<dbReference type="InterPro" id="IPR050228">
    <property type="entry name" value="Carboxylesterase_BioH"/>
</dbReference>
<dbReference type="Gene3D" id="3.40.50.1820">
    <property type="entry name" value="alpha/beta hydrolase"/>
    <property type="match status" value="1"/>
</dbReference>